<keyword evidence="1" id="KW-0560">Oxidoreductase</keyword>
<evidence type="ECO:0000256" key="1">
    <source>
        <dbReference type="ARBA" id="ARBA00023002"/>
    </source>
</evidence>
<evidence type="ECO:0000259" key="2">
    <source>
        <dbReference type="SMART" id="SM00903"/>
    </source>
</evidence>
<dbReference type="SMART" id="SM00903">
    <property type="entry name" value="Flavin_Reduct"/>
    <property type="match status" value="1"/>
</dbReference>
<evidence type="ECO:0000313" key="4">
    <source>
        <dbReference type="Proteomes" id="UP000694287"/>
    </source>
</evidence>
<accession>A0ABS6UVU8</accession>
<reference evidence="3 4" key="1">
    <citation type="submission" date="2020-11" db="EMBL/GenBank/DDBJ databases">
        <title>Pseudonocardia abyssalis sp. nov. and Pseudonocardia oceani sp. nov., description and phylogenomic analysis of two novel actinomycetes isolated from the deep Southern Ocean.</title>
        <authorList>
            <person name="Parra J."/>
        </authorList>
    </citation>
    <scope>NUCLEOTIDE SEQUENCE [LARGE SCALE GENOMIC DNA]</scope>
    <source>
        <strain evidence="3 4">KRD-168</strain>
    </source>
</reference>
<protein>
    <submittedName>
        <fullName evidence="3">Flavin reductase family protein</fullName>
    </submittedName>
</protein>
<gene>
    <name evidence="3" type="ORF">I4I81_18825</name>
</gene>
<dbReference type="InterPro" id="IPR050268">
    <property type="entry name" value="NADH-dep_flavin_reductase"/>
</dbReference>
<dbReference type="InterPro" id="IPR002563">
    <property type="entry name" value="Flavin_Rdtase-like_dom"/>
</dbReference>
<sequence>MFEAVIDEKQLRRAFGCFPSGIAAICADVDGTPIGVAASSFTSVSLEPPLVSVSMRHASTTWPSLRTRRRLGLSVLGEEQEGVCRRLAGAADHRFSESDWTSSTGGGVFVEGATLWLDCSIHAEVPAGDHDVILLRVHNLRVDPDIAPLVFHGSRFRRLATA</sequence>
<comment type="caution">
    <text evidence="3">The sequence shown here is derived from an EMBL/GenBank/DDBJ whole genome shotgun (WGS) entry which is preliminary data.</text>
</comment>
<feature type="domain" description="Flavin reductase like" evidence="2">
    <location>
        <begin position="15"/>
        <end position="158"/>
    </location>
</feature>
<evidence type="ECO:0000313" key="3">
    <source>
        <dbReference type="EMBL" id="MBW0136307.1"/>
    </source>
</evidence>
<dbReference type="Proteomes" id="UP000694287">
    <property type="component" value="Unassembled WGS sequence"/>
</dbReference>
<dbReference type="EMBL" id="JADQDK010000001">
    <property type="protein sequence ID" value="MBW0136307.1"/>
    <property type="molecule type" value="Genomic_DNA"/>
</dbReference>
<dbReference type="PANTHER" id="PTHR30466:SF11">
    <property type="entry name" value="FLAVIN-DEPENDENT MONOOXYGENASE, REDUCTASE SUBUNIT HSAB"/>
    <property type="match status" value="1"/>
</dbReference>
<keyword evidence="4" id="KW-1185">Reference proteome</keyword>
<dbReference type="RefSeq" id="WP_218603868.1">
    <property type="nucleotide sequence ID" value="NZ_JADQDJ010000166.1"/>
</dbReference>
<proteinExistence type="predicted"/>
<dbReference type="PANTHER" id="PTHR30466">
    <property type="entry name" value="FLAVIN REDUCTASE"/>
    <property type="match status" value="1"/>
</dbReference>
<dbReference type="Pfam" id="PF01613">
    <property type="entry name" value="Flavin_Reduct"/>
    <property type="match status" value="1"/>
</dbReference>
<organism evidence="3 4">
    <name type="scientific">Pseudonocardia abyssalis</name>
    <dbReference type="NCBI Taxonomy" id="2792008"/>
    <lineage>
        <taxon>Bacteria</taxon>
        <taxon>Bacillati</taxon>
        <taxon>Actinomycetota</taxon>
        <taxon>Actinomycetes</taxon>
        <taxon>Pseudonocardiales</taxon>
        <taxon>Pseudonocardiaceae</taxon>
        <taxon>Pseudonocardia</taxon>
    </lineage>
</organism>
<name>A0ABS6UVU8_9PSEU</name>